<evidence type="ECO:0000313" key="1">
    <source>
        <dbReference type="EMBL" id="MTL93131.1"/>
    </source>
</evidence>
<dbReference type="RefSeq" id="WP_129821341.1">
    <property type="nucleotide sequence ID" value="NZ_RCYV01000004.1"/>
</dbReference>
<accession>A0A6I3N834</accession>
<organism evidence="1">
    <name type="scientific">Turicibacter sanguinis</name>
    <dbReference type="NCBI Taxonomy" id="154288"/>
    <lineage>
        <taxon>Bacteria</taxon>
        <taxon>Bacillati</taxon>
        <taxon>Bacillota</taxon>
        <taxon>Erysipelotrichia</taxon>
        <taxon>Erysipelotrichales</taxon>
        <taxon>Turicibacteraceae</taxon>
        <taxon>Turicibacter</taxon>
    </lineage>
</organism>
<proteinExistence type="predicted"/>
<sequence length="264" mass="30739">MKHFLGDYTYRFYLVVLKLVLTIVPTISIVLVVLNLFFYQNDYQVNSIQFFSMILLAILRNWISVVISCIFWVSAVFVLLKICHVEIGEEKIESLEHLFKRSKTSSSISISMIETILEMLGIIFLVWLLYFNPEYISSYSIKDNRLIPLTPLFNSSVLIFYHPMIIAVYSVGFILSIGKLLIRRWSLGLAILHFVYKAGVCLLLCFIIMNQSVFNPEFFEEIFIYPPQKIMLHFDIFSNVIIAIIIGITFFDVIRPFSKVIKEI</sequence>
<comment type="caution">
    <text evidence="1">The sequence shown here is derived from an EMBL/GenBank/DDBJ whole genome shotgun (WGS) entry which is preliminary data.</text>
</comment>
<gene>
    <name evidence="1" type="ORF">GMA64_01160</name>
</gene>
<name>A0A6I3N834_9FIRM</name>
<dbReference type="EMBL" id="WMQV01000002">
    <property type="protein sequence ID" value="MTL93131.1"/>
    <property type="molecule type" value="Genomic_DNA"/>
</dbReference>
<reference evidence="1" key="1">
    <citation type="journal article" date="2019" name="Nat. Med.">
        <title>A library of human gut bacterial isolates paired with longitudinal multiomics data enables mechanistic microbiome research.</title>
        <authorList>
            <person name="Poyet M."/>
            <person name="Groussin M."/>
            <person name="Gibbons S.M."/>
            <person name="Avila-Pacheco J."/>
            <person name="Jiang X."/>
            <person name="Kearney S.M."/>
            <person name="Perrotta A.R."/>
            <person name="Berdy B."/>
            <person name="Zhao S."/>
            <person name="Lieberman T.D."/>
            <person name="Swanson P.K."/>
            <person name="Smith M."/>
            <person name="Roesemann S."/>
            <person name="Alexander J.E."/>
            <person name="Rich S.A."/>
            <person name="Livny J."/>
            <person name="Vlamakis H."/>
            <person name="Clish C."/>
            <person name="Bullock K."/>
            <person name="Deik A."/>
            <person name="Scott J."/>
            <person name="Pierce K.A."/>
            <person name="Xavier R.J."/>
            <person name="Alm E.J."/>
        </authorList>
    </citation>
    <scope>NUCLEOTIDE SEQUENCE</scope>
    <source>
        <strain evidence="1">BIOML-A179</strain>
    </source>
</reference>
<dbReference type="AlphaFoldDB" id="A0A6I3N834"/>
<protein>
    <submittedName>
        <fullName evidence="1">Uncharacterized protein</fullName>
    </submittedName>
</protein>